<evidence type="ECO:0000256" key="2">
    <source>
        <dbReference type="ARBA" id="ARBA00022643"/>
    </source>
</evidence>
<dbReference type="PANTHER" id="PTHR30011:SF16">
    <property type="entry name" value="C2H2 FINGER DOMAIN TRANSCRIPTION FACTOR (EUROFUNG)-RELATED"/>
    <property type="match status" value="1"/>
</dbReference>
<evidence type="ECO:0000256" key="6">
    <source>
        <dbReference type="PIRSR" id="PIRSR000337-1"/>
    </source>
</evidence>
<evidence type="ECO:0000313" key="8">
    <source>
        <dbReference type="EMBL" id="WFR96078.1"/>
    </source>
</evidence>
<feature type="binding site" evidence="6">
    <location>
        <position position="58"/>
    </location>
    <ligand>
        <name>FMN</name>
        <dbReference type="ChEBI" id="CHEBI:58210"/>
    </ligand>
</feature>
<evidence type="ECO:0000313" key="9">
    <source>
        <dbReference type="Proteomes" id="UP000249499"/>
    </source>
</evidence>
<comment type="similarity">
    <text evidence="5">Belongs to the NtaA/SnaA/DszA monooxygenase family.</text>
</comment>
<dbReference type="EMBL" id="CP117255">
    <property type="protein sequence ID" value="WFR96078.1"/>
    <property type="molecule type" value="Genomic_DNA"/>
</dbReference>
<reference evidence="8 9" key="1">
    <citation type="journal article" date="2018" name="Sci. Rep.">
        <title>Rhizobium tumorigenes sp. nov., a novel plant tumorigenic bacterium isolated from cane gall tumors on thornless blackberry.</title>
        <authorList>
            <person name="Kuzmanovi N."/>
            <person name="Smalla K."/>
            <person name="Gronow S."/>
            <person name="PuBawska J."/>
        </authorList>
    </citation>
    <scope>NUCLEOTIDE SEQUENCE [LARGE SCALE GENOMIC DNA]</scope>
    <source>
        <strain evidence="8 9">1078</strain>
    </source>
</reference>
<dbReference type="Gene3D" id="3.20.20.30">
    <property type="entry name" value="Luciferase-like domain"/>
    <property type="match status" value="1"/>
</dbReference>
<dbReference type="PIRSF" id="PIRSF000337">
    <property type="entry name" value="NTA_MOA"/>
    <property type="match status" value="1"/>
</dbReference>
<evidence type="ECO:0000256" key="5">
    <source>
        <dbReference type="ARBA" id="ARBA00033748"/>
    </source>
</evidence>
<feature type="binding site" evidence="6">
    <location>
        <position position="104"/>
    </location>
    <ligand>
        <name>FMN</name>
        <dbReference type="ChEBI" id="CHEBI:58210"/>
    </ligand>
</feature>
<organism evidence="8 9">
    <name type="scientific">Rhizobium tumorigenes</name>
    <dbReference type="NCBI Taxonomy" id="2041385"/>
    <lineage>
        <taxon>Bacteria</taxon>
        <taxon>Pseudomonadati</taxon>
        <taxon>Pseudomonadota</taxon>
        <taxon>Alphaproteobacteria</taxon>
        <taxon>Hyphomicrobiales</taxon>
        <taxon>Rhizobiaceae</taxon>
        <taxon>Rhizobium/Agrobacterium group</taxon>
        <taxon>Rhizobium</taxon>
    </lineage>
</organism>
<dbReference type="Proteomes" id="UP000249499">
    <property type="component" value="Chromosome"/>
</dbReference>
<feature type="binding site" evidence="6">
    <location>
        <position position="158"/>
    </location>
    <ligand>
        <name>FMN</name>
        <dbReference type="ChEBI" id="CHEBI:58210"/>
    </ligand>
</feature>
<feature type="domain" description="Luciferase-like" evidence="7">
    <location>
        <begin position="26"/>
        <end position="387"/>
    </location>
</feature>
<sequence length="465" mass="51756">MSREIRLNAFDMNCVGHQSPGLWTHPRDQSWKYKDLDYWVHLAKTLERGKFDGLFIADVLGVYDVLNGNVDAALRHSAQVPVNDPLQLIPTMAHATEHLGFGLTASLSFEHPYTFARRISTLDHLTKGRVGWNIVTSYLNSGALNIGQQAQSKHDDRYDLAEEYLEVCYKLWEGSWEDDAVVRDRATGIFTHPEKVHPIGHAGKHFTVPGIHLSEPSPQRTPVLYQAGASSRGKDFAGAHAECIFVAAPSKPVLKRYVANVREAAERNGRNPREILAFNLQTVILGETDAEAKKKFDEYRKYVSYEGALTLISGWTGIDFSQFGPDEPLRHRYTNAVQSAVETFTTIDPDKVWTVREMADWVGIGGFGPVFVGSPQTVADLLQEWVEDTDVDGFNLAYAVTPESFEDAVDLLVPELQKRGVYKTEYTAGTLREKLGAGGPRLAAPHPGAGYRNLARDFEQLRASG</sequence>
<dbReference type="SUPFAM" id="SSF51679">
    <property type="entry name" value="Bacterial luciferase-like"/>
    <property type="match status" value="1"/>
</dbReference>
<accession>A0AAF1KGV6</accession>
<dbReference type="Pfam" id="PF00296">
    <property type="entry name" value="Bac_luciferase"/>
    <property type="match status" value="1"/>
</dbReference>
<evidence type="ECO:0000256" key="4">
    <source>
        <dbReference type="ARBA" id="ARBA00023033"/>
    </source>
</evidence>
<keyword evidence="3" id="KW-0560">Oxidoreductase</keyword>
<name>A0AAF1KGV6_9HYPH</name>
<keyword evidence="1 6" id="KW-0285">Flavoprotein</keyword>
<dbReference type="InterPro" id="IPR036661">
    <property type="entry name" value="Luciferase-like_sf"/>
</dbReference>
<dbReference type="PANTHER" id="PTHR30011">
    <property type="entry name" value="ALKANESULFONATE MONOOXYGENASE-RELATED"/>
    <property type="match status" value="1"/>
</dbReference>
<feature type="binding site" evidence="6">
    <location>
        <position position="154"/>
    </location>
    <ligand>
        <name>FMN</name>
        <dbReference type="ChEBI" id="CHEBI:58210"/>
    </ligand>
</feature>
<dbReference type="FunFam" id="3.20.20.30:FF:000008">
    <property type="entry name" value="Xenobiotic compound monooxygenase A subunit"/>
    <property type="match status" value="1"/>
</dbReference>
<proteinExistence type="inferred from homology"/>
<dbReference type="GO" id="GO:0004497">
    <property type="term" value="F:monooxygenase activity"/>
    <property type="evidence" value="ECO:0007669"/>
    <property type="project" value="UniProtKB-KW"/>
</dbReference>
<protein>
    <submittedName>
        <fullName evidence="8">LLM class flavin-dependent oxidoreductase</fullName>
    </submittedName>
</protein>
<evidence type="ECO:0000256" key="3">
    <source>
        <dbReference type="ARBA" id="ARBA00023002"/>
    </source>
</evidence>
<keyword evidence="4" id="KW-0503">Monooxygenase</keyword>
<feature type="binding site" evidence="6">
    <location>
        <position position="230"/>
    </location>
    <ligand>
        <name>FMN</name>
        <dbReference type="ChEBI" id="CHEBI:58210"/>
    </ligand>
</feature>
<dbReference type="InterPro" id="IPR051260">
    <property type="entry name" value="Diverse_substr_monoxygenases"/>
</dbReference>
<dbReference type="NCBIfam" id="TIGR03860">
    <property type="entry name" value="FMN_nitrolo"/>
    <property type="match status" value="1"/>
</dbReference>
<gene>
    <name evidence="8" type="ORF">PR017_02705</name>
</gene>
<dbReference type="KEGG" id="rtu:PR017_02705"/>
<dbReference type="RefSeq" id="WP_111220086.1">
    <property type="nucleotide sequence ID" value="NZ_CP117255.1"/>
</dbReference>
<dbReference type="AlphaFoldDB" id="A0AAF1KGV6"/>
<evidence type="ECO:0000259" key="7">
    <source>
        <dbReference type="Pfam" id="PF00296"/>
    </source>
</evidence>
<reference evidence="9" key="2">
    <citation type="journal article" date="2023" name="MicrobiologyOpen">
        <title>Genomics of the tumorigenes clade of the family Rhizobiaceae and description of Rhizobium rhododendri sp. nov.</title>
        <authorList>
            <person name="Kuzmanovic N."/>
            <person name="diCenzo G.C."/>
            <person name="Bunk B."/>
            <person name="Sproeer C."/>
            <person name="Fruehling A."/>
            <person name="Neumann-Schaal M."/>
            <person name="Overmann J."/>
            <person name="Smalla K."/>
        </authorList>
    </citation>
    <scope>NUCLEOTIDE SEQUENCE [LARGE SCALE GENOMIC DNA]</scope>
    <source>
        <strain evidence="9">1078</strain>
    </source>
</reference>
<keyword evidence="2 6" id="KW-0288">FMN</keyword>
<dbReference type="InterPro" id="IPR011251">
    <property type="entry name" value="Luciferase-like_dom"/>
</dbReference>
<dbReference type="GO" id="GO:0016705">
    <property type="term" value="F:oxidoreductase activity, acting on paired donors, with incorporation or reduction of molecular oxygen"/>
    <property type="evidence" value="ECO:0007669"/>
    <property type="project" value="InterPro"/>
</dbReference>
<dbReference type="InterPro" id="IPR016215">
    <property type="entry name" value="NTA_MOA"/>
</dbReference>
<evidence type="ECO:0000256" key="1">
    <source>
        <dbReference type="ARBA" id="ARBA00022630"/>
    </source>
</evidence>
<keyword evidence="9" id="KW-1185">Reference proteome</keyword>